<dbReference type="PANTHER" id="PTHR39168">
    <property type="entry name" value="TRANSCRIPTIONAL REGULATOR-RELATED"/>
    <property type="match status" value="1"/>
</dbReference>
<accession>A0AAE3KME8</accession>
<dbReference type="GO" id="GO:0097063">
    <property type="term" value="F:cadmium ion sensor activity"/>
    <property type="evidence" value="ECO:0007669"/>
    <property type="project" value="TreeGrafter"/>
</dbReference>
<evidence type="ECO:0000259" key="1">
    <source>
        <dbReference type="PROSITE" id="PS50987"/>
    </source>
</evidence>
<dbReference type="Proteomes" id="UP001206128">
    <property type="component" value="Unassembled WGS sequence"/>
</dbReference>
<dbReference type="CDD" id="cd00090">
    <property type="entry name" value="HTH_ARSR"/>
    <property type="match status" value="1"/>
</dbReference>
<proteinExistence type="predicted"/>
<dbReference type="InterPro" id="IPR036388">
    <property type="entry name" value="WH-like_DNA-bd_sf"/>
</dbReference>
<dbReference type="InterPro" id="IPR011991">
    <property type="entry name" value="ArsR-like_HTH"/>
</dbReference>
<dbReference type="InterPro" id="IPR001845">
    <property type="entry name" value="HTH_ArsR_DNA-bd_dom"/>
</dbReference>
<dbReference type="Pfam" id="PF12840">
    <property type="entry name" value="HTH_20"/>
    <property type="match status" value="1"/>
</dbReference>
<dbReference type="GO" id="GO:0003700">
    <property type="term" value="F:DNA-binding transcription factor activity"/>
    <property type="evidence" value="ECO:0007669"/>
    <property type="project" value="InterPro"/>
</dbReference>
<dbReference type="GO" id="GO:0003677">
    <property type="term" value="F:DNA binding"/>
    <property type="evidence" value="ECO:0007669"/>
    <property type="project" value="UniProtKB-KW"/>
</dbReference>
<dbReference type="SUPFAM" id="SSF46785">
    <property type="entry name" value="Winged helix' DNA-binding domain"/>
    <property type="match status" value="1"/>
</dbReference>
<dbReference type="InterPro" id="IPR036390">
    <property type="entry name" value="WH_DNA-bd_sf"/>
</dbReference>
<evidence type="ECO:0000313" key="3">
    <source>
        <dbReference type="Proteomes" id="UP001206128"/>
    </source>
</evidence>
<dbReference type="GO" id="GO:0046686">
    <property type="term" value="P:response to cadmium ion"/>
    <property type="evidence" value="ECO:0007669"/>
    <property type="project" value="TreeGrafter"/>
</dbReference>
<dbReference type="PROSITE" id="PS50987">
    <property type="entry name" value="HTH_ARSR_2"/>
    <property type="match status" value="1"/>
</dbReference>
<dbReference type="GO" id="GO:0032791">
    <property type="term" value="F:lead ion binding"/>
    <property type="evidence" value="ECO:0007669"/>
    <property type="project" value="TreeGrafter"/>
</dbReference>
<sequence length="311" mass="32711">MVLAIDGAPGQRVSTAPKFRSRPYQLPQLAGILCHPVRRPRCAGGPAVVGPGVWVSVVSAPVVSVRADTTGSYPGGVQSESLARVAAVLAEPARAAMCLALLDGRAWTVGELARAAGVAPSTASEHVARLTEAGFLTGARQGRHRYVRLADAEIADLVERLAQHAEQRPVVGLRPTLRARRLAFARTCYDHLAGALGVALREGMVSRGLVDTSTGLALTSRGRSVLDELGVVVADTARSRRPVLRDCLDWTERREHLAGAVPAALLSRAVAAGWLAVGEHREVRVQPSARQPLSVLGVRVEELVAGAEGSG</sequence>
<feature type="domain" description="HTH arsR-type" evidence="1">
    <location>
        <begin position="74"/>
        <end position="169"/>
    </location>
</feature>
<dbReference type="GO" id="GO:0010288">
    <property type="term" value="P:response to lead ion"/>
    <property type="evidence" value="ECO:0007669"/>
    <property type="project" value="TreeGrafter"/>
</dbReference>
<reference evidence="2" key="1">
    <citation type="submission" date="2022-06" db="EMBL/GenBank/DDBJ databases">
        <title>Genomic Encyclopedia of Archaeal and Bacterial Type Strains, Phase II (KMG-II): from individual species to whole genera.</title>
        <authorList>
            <person name="Goeker M."/>
        </authorList>
    </citation>
    <scope>NUCLEOTIDE SEQUENCE</scope>
    <source>
        <strain evidence="2">DSM 43935</strain>
    </source>
</reference>
<comment type="caution">
    <text evidence="2">The sequence shown here is derived from an EMBL/GenBank/DDBJ whole genome shotgun (WGS) entry which is preliminary data.</text>
</comment>
<dbReference type="InterPro" id="IPR052543">
    <property type="entry name" value="HTH_Metal-responsive_Reg"/>
</dbReference>
<dbReference type="AlphaFoldDB" id="A0AAE3KME8"/>
<name>A0AAE3KME8_9PSEU</name>
<gene>
    <name evidence="2" type="ORF">LX83_004386</name>
</gene>
<organism evidence="2 3">
    <name type="scientific">Goodfellowiella coeruleoviolacea</name>
    <dbReference type="NCBI Taxonomy" id="334858"/>
    <lineage>
        <taxon>Bacteria</taxon>
        <taxon>Bacillati</taxon>
        <taxon>Actinomycetota</taxon>
        <taxon>Actinomycetes</taxon>
        <taxon>Pseudonocardiales</taxon>
        <taxon>Pseudonocardiaceae</taxon>
        <taxon>Goodfellowiella</taxon>
    </lineage>
</organism>
<dbReference type="EMBL" id="JAMTCK010000010">
    <property type="protein sequence ID" value="MCP2167513.1"/>
    <property type="molecule type" value="Genomic_DNA"/>
</dbReference>
<dbReference type="SMART" id="SM00418">
    <property type="entry name" value="HTH_ARSR"/>
    <property type="match status" value="1"/>
</dbReference>
<dbReference type="NCBIfam" id="NF033788">
    <property type="entry name" value="HTH_metalloreg"/>
    <property type="match status" value="1"/>
</dbReference>
<protein>
    <submittedName>
        <fullName evidence="2">DNA-binding transcriptional regulator, ArsR family</fullName>
    </submittedName>
</protein>
<keyword evidence="3" id="KW-1185">Reference proteome</keyword>
<dbReference type="PANTHER" id="PTHR39168:SF1">
    <property type="entry name" value="TRANSCRIPTIONAL REGULATORY PROTEIN"/>
    <property type="match status" value="1"/>
</dbReference>
<evidence type="ECO:0000313" key="2">
    <source>
        <dbReference type="EMBL" id="MCP2167513.1"/>
    </source>
</evidence>
<keyword evidence="2" id="KW-0238">DNA-binding</keyword>
<dbReference type="Gene3D" id="1.10.10.10">
    <property type="entry name" value="Winged helix-like DNA-binding domain superfamily/Winged helix DNA-binding domain"/>
    <property type="match status" value="1"/>
</dbReference>